<comment type="caution">
    <text evidence="2">The sequence shown here is derived from an EMBL/GenBank/DDBJ whole genome shotgun (WGS) entry which is preliminary data.</text>
</comment>
<dbReference type="AlphaFoldDB" id="A0AAD3CVQ6"/>
<evidence type="ECO:0000256" key="1">
    <source>
        <dbReference type="SAM" id="MobiDB-lite"/>
    </source>
</evidence>
<evidence type="ECO:0000313" key="2">
    <source>
        <dbReference type="EMBL" id="GFH52041.1"/>
    </source>
</evidence>
<proteinExistence type="predicted"/>
<accession>A0AAD3CVQ6</accession>
<organism evidence="2 3">
    <name type="scientific">Chaetoceros tenuissimus</name>
    <dbReference type="NCBI Taxonomy" id="426638"/>
    <lineage>
        <taxon>Eukaryota</taxon>
        <taxon>Sar</taxon>
        <taxon>Stramenopiles</taxon>
        <taxon>Ochrophyta</taxon>
        <taxon>Bacillariophyta</taxon>
        <taxon>Coscinodiscophyceae</taxon>
        <taxon>Chaetocerotophycidae</taxon>
        <taxon>Chaetocerotales</taxon>
        <taxon>Chaetocerotaceae</taxon>
        <taxon>Chaetoceros</taxon>
    </lineage>
</organism>
<name>A0AAD3CVQ6_9STRA</name>
<sequence>MPRSSKRKEKKKKKQTTEEKSEKKRQGLVVRYTFSGFAVAVVLNNLFSNESSATKMSQESVTNIGFASIPRFYGDMISPTKHHVASQWSCNWFPNDHIHCDELFLQRIPAPLTNQESILINGNIQQQVDSQRWLFFGDSTMKRLFDRSALKQALVQDPFQQYQSKCLGDNICEERLADRCELNSVFGLPYPEKWIAPDPYSFEGPKKFGLTNHFCSDCSGCQSNYLSCKYNFDPRSGTKTQCSNSKRRYGGYMTMEFARDREIQTPIFQTTQENIAHYLKHEFNSIDLVRQWGKPICVVGTGNHDVLLDGITTKDFTSNVHFLLHNLKHVCSHMVWLGNTCNGRESKFPQTMKQMKVWDSAVKEMIEAEPDLMAMMTFVEVFDASLTFSHSDFIHMSNTWYEELGKFFLNFII</sequence>
<evidence type="ECO:0008006" key="4">
    <source>
        <dbReference type="Google" id="ProtNLM"/>
    </source>
</evidence>
<feature type="region of interest" description="Disordered" evidence="1">
    <location>
        <begin position="1"/>
        <end position="22"/>
    </location>
</feature>
<protein>
    <recommendedName>
        <fullName evidence="4">SGNH domain-containing protein</fullName>
    </recommendedName>
</protein>
<dbReference type="EMBL" id="BLLK01000045">
    <property type="protein sequence ID" value="GFH52041.1"/>
    <property type="molecule type" value="Genomic_DNA"/>
</dbReference>
<gene>
    <name evidence="2" type="ORF">CTEN210_08517</name>
</gene>
<evidence type="ECO:0000313" key="3">
    <source>
        <dbReference type="Proteomes" id="UP001054902"/>
    </source>
</evidence>
<reference evidence="2 3" key="1">
    <citation type="journal article" date="2021" name="Sci. Rep.">
        <title>The genome of the diatom Chaetoceros tenuissimus carries an ancient integrated fragment of an extant virus.</title>
        <authorList>
            <person name="Hongo Y."/>
            <person name="Kimura K."/>
            <person name="Takaki Y."/>
            <person name="Yoshida Y."/>
            <person name="Baba S."/>
            <person name="Kobayashi G."/>
            <person name="Nagasaki K."/>
            <person name="Hano T."/>
            <person name="Tomaru Y."/>
        </authorList>
    </citation>
    <scope>NUCLEOTIDE SEQUENCE [LARGE SCALE GENOMIC DNA]</scope>
    <source>
        <strain evidence="2 3">NIES-3715</strain>
    </source>
</reference>
<keyword evidence="3" id="KW-1185">Reference proteome</keyword>
<dbReference type="Proteomes" id="UP001054902">
    <property type="component" value="Unassembled WGS sequence"/>
</dbReference>
<feature type="compositionally biased region" description="Basic residues" evidence="1">
    <location>
        <begin position="1"/>
        <end position="14"/>
    </location>
</feature>